<keyword evidence="1" id="KW-0812">Transmembrane</keyword>
<reference evidence="2 3" key="1">
    <citation type="submission" date="2018-12" db="EMBL/GenBank/DDBJ databases">
        <authorList>
            <person name="Criscuolo A."/>
        </authorList>
    </citation>
    <scope>NUCLEOTIDE SEQUENCE [LARGE SCALE GENOMIC DNA]</scope>
    <source>
        <strain evidence="2">ACIP1116281</strain>
    </source>
</reference>
<sequence>MPDVPRHRYLWFFGLWIAGVLCVTAIGLVVKLFLAG</sequence>
<gene>
    <name evidence="2" type="ORF">DEVEQU_00976</name>
</gene>
<keyword evidence="1" id="KW-1133">Transmembrane helix</keyword>
<accession>A0A3S4D400</accession>
<protein>
    <recommendedName>
        <fullName evidence="4">DUF2474 domain-containing protein</fullName>
    </recommendedName>
</protein>
<evidence type="ECO:0008006" key="4">
    <source>
        <dbReference type="Google" id="ProtNLM"/>
    </source>
</evidence>
<keyword evidence="1" id="KW-0472">Membrane</keyword>
<keyword evidence="3" id="KW-1185">Reference proteome</keyword>
<name>A0A3S4D400_9HYPH</name>
<organism evidence="2 3">
    <name type="scientific">Devosia equisanguinis</name>
    <dbReference type="NCBI Taxonomy" id="2490941"/>
    <lineage>
        <taxon>Bacteria</taxon>
        <taxon>Pseudomonadati</taxon>
        <taxon>Pseudomonadota</taxon>
        <taxon>Alphaproteobacteria</taxon>
        <taxon>Hyphomicrobiales</taxon>
        <taxon>Devosiaceae</taxon>
        <taxon>Devosia</taxon>
    </lineage>
</organism>
<dbReference type="AlphaFoldDB" id="A0A3S4D400"/>
<evidence type="ECO:0000313" key="3">
    <source>
        <dbReference type="Proteomes" id="UP000268844"/>
    </source>
</evidence>
<feature type="transmembrane region" description="Helical" evidence="1">
    <location>
        <begin position="12"/>
        <end position="34"/>
    </location>
</feature>
<dbReference type="Proteomes" id="UP000268844">
    <property type="component" value="Unassembled WGS sequence"/>
</dbReference>
<proteinExistence type="predicted"/>
<evidence type="ECO:0000313" key="2">
    <source>
        <dbReference type="EMBL" id="VDS03847.1"/>
    </source>
</evidence>
<evidence type="ECO:0000256" key="1">
    <source>
        <dbReference type="SAM" id="Phobius"/>
    </source>
</evidence>
<dbReference type="EMBL" id="UZWD01000015">
    <property type="protein sequence ID" value="VDS03847.1"/>
    <property type="molecule type" value="Genomic_DNA"/>
</dbReference>